<evidence type="ECO:0000256" key="1">
    <source>
        <dbReference type="ARBA" id="ARBA00022679"/>
    </source>
</evidence>
<comment type="caution">
    <text evidence="4">The sequence shown here is derived from an EMBL/GenBank/DDBJ whole genome shotgun (WGS) entry which is preliminary data.</text>
</comment>
<dbReference type="Pfam" id="PF00583">
    <property type="entry name" value="Acetyltransf_1"/>
    <property type="match status" value="1"/>
</dbReference>
<evidence type="ECO:0000256" key="2">
    <source>
        <dbReference type="ARBA" id="ARBA00023315"/>
    </source>
</evidence>
<dbReference type="Gene3D" id="3.40.630.30">
    <property type="match status" value="1"/>
</dbReference>
<dbReference type="InterPro" id="IPR050832">
    <property type="entry name" value="Bact_Acetyltransf"/>
</dbReference>
<dbReference type="CDD" id="cd04301">
    <property type="entry name" value="NAT_SF"/>
    <property type="match status" value="1"/>
</dbReference>
<keyword evidence="2" id="KW-0012">Acyltransferase</keyword>
<organism evidence="4 5">
    <name type="scientific">Reticulibacter mediterranei</name>
    <dbReference type="NCBI Taxonomy" id="2778369"/>
    <lineage>
        <taxon>Bacteria</taxon>
        <taxon>Bacillati</taxon>
        <taxon>Chloroflexota</taxon>
        <taxon>Ktedonobacteria</taxon>
        <taxon>Ktedonobacterales</taxon>
        <taxon>Reticulibacteraceae</taxon>
        <taxon>Reticulibacter</taxon>
    </lineage>
</organism>
<feature type="domain" description="N-acetyltransferase" evidence="3">
    <location>
        <begin position="1"/>
        <end position="96"/>
    </location>
</feature>
<dbReference type="GO" id="GO:0016747">
    <property type="term" value="F:acyltransferase activity, transferring groups other than amino-acyl groups"/>
    <property type="evidence" value="ECO:0007669"/>
    <property type="project" value="InterPro"/>
</dbReference>
<evidence type="ECO:0000313" key="5">
    <source>
        <dbReference type="Proteomes" id="UP000597444"/>
    </source>
</evidence>
<protein>
    <recommendedName>
        <fullName evidence="3">N-acetyltransferase domain-containing protein</fullName>
    </recommendedName>
</protein>
<evidence type="ECO:0000313" key="4">
    <source>
        <dbReference type="EMBL" id="GHO90279.1"/>
    </source>
</evidence>
<accession>A0A8J3MWW1</accession>
<reference evidence="4" key="1">
    <citation type="submission" date="2020-10" db="EMBL/GenBank/DDBJ databases">
        <title>Taxonomic study of unclassified bacteria belonging to the class Ktedonobacteria.</title>
        <authorList>
            <person name="Yabe S."/>
            <person name="Wang C.M."/>
            <person name="Zheng Y."/>
            <person name="Sakai Y."/>
            <person name="Cavaletti L."/>
            <person name="Monciardini P."/>
            <person name="Donadio S."/>
        </authorList>
    </citation>
    <scope>NUCLEOTIDE SEQUENCE</scope>
    <source>
        <strain evidence="4">ID150040</strain>
    </source>
</reference>
<dbReference type="EMBL" id="BNJK01000001">
    <property type="protein sequence ID" value="GHO90279.1"/>
    <property type="molecule type" value="Genomic_DNA"/>
</dbReference>
<evidence type="ECO:0000259" key="3">
    <source>
        <dbReference type="PROSITE" id="PS51186"/>
    </source>
</evidence>
<dbReference type="PANTHER" id="PTHR43877:SF2">
    <property type="entry name" value="AMINOALKYLPHOSPHONATE N-ACETYLTRANSFERASE-RELATED"/>
    <property type="match status" value="1"/>
</dbReference>
<dbReference type="InterPro" id="IPR000182">
    <property type="entry name" value="GNAT_dom"/>
</dbReference>
<sequence>MYEIPENHLAGWVHILGKHLLYAEYAEIGGLIVDKTFRRQGIGFQLMKKSEQWARENDYHEIRLRSGDERKEAHKFYKHIGYTNIKAQQSFALKLA</sequence>
<dbReference type="AlphaFoldDB" id="A0A8J3MWW1"/>
<gene>
    <name evidence="4" type="ORF">KSF_003270</name>
</gene>
<dbReference type="Proteomes" id="UP000597444">
    <property type="component" value="Unassembled WGS sequence"/>
</dbReference>
<name>A0A8J3MWW1_9CHLR</name>
<dbReference type="SUPFAM" id="SSF55729">
    <property type="entry name" value="Acyl-CoA N-acyltransferases (Nat)"/>
    <property type="match status" value="1"/>
</dbReference>
<proteinExistence type="predicted"/>
<dbReference type="InterPro" id="IPR016181">
    <property type="entry name" value="Acyl_CoA_acyltransferase"/>
</dbReference>
<keyword evidence="1" id="KW-0808">Transferase</keyword>
<keyword evidence="5" id="KW-1185">Reference proteome</keyword>
<dbReference type="PROSITE" id="PS51186">
    <property type="entry name" value="GNAT"/>
    <property type="match status" value="1"/>
</dbReference>
<dbReference type="PANTHER" id="PTHR43877">
    <property type="entry name" value="AMINOALKYLPHOSPHONATE N-ACETYLTRANSFERASE-RELATED-RELATED"/>
    <property type="match status" value="1"/>
</dbReference>